<dbReference type="Proteomes" id="UP000827284">
    <property type="component" value="Unassembled WGS sequence"/>
</dbReference>
<gene>
    <name evidence="3" type="ORF">EMPS_09086</name>
</gene>
<evidence type="ECO:0000256" key="1">
    <source>
        <dbReference type="SAM" id="MobiDB-lite"/>
    </source>
</evidence>
<reference evidence="3" key="2">
    <citation type="journal article" date="2022" name="Microbiol. Resour. Announc.">
        <title>Whole-Genome Sequence of Entomortierella parvispora E1425, a Mucoromycotan Fungus Associated with Burkholderiaceae-Related Endosymbiotic Bacteria.</title>
        <authorList>
            <person name="Herlambang A."/>
            <person name="Guo Y."/>
            <person name="Takashima Y."/>
            <person name="Narisawa K."/>
            <person name="Ohta H."/>
            <person name="Nishizawa T."/>
        </authorList>
    </citation>
    <scope>NUCLEOTIDE SEQUENCE</scope>
    <source>
        <strain evidence="3">E1425</strain>
    </source>
</reference>
<dbReference type="SMART" id="SM00164">
    <property type="entry name" value="TBC"/>
    <property type="match status" value="1"/>
</dbReference>
<feature type="compositionally biased region" description="Low complexity" evidence="1">
    <location>
        <begin position="55"/>
        <end position="69"/>
    </location>
</feature>
<dbReference type="Gene3D" id="1.10.10.2750">
    <property type="match status" value="1"/>
</dbReference>
<dbReference type="InterPro" id="IPR035969">
    <property type="entry name" value="Rab-GAP_TBC_sf"/>
</dbReference>
<comment type="caution">
    <text evidence="3">The sequence shown here is derived from an EMBL/GenBank/DDBJ whole genome shotgun (WGS) entry which is preliminary data.</text>
</comment>
<dbReference type="Gene3D" id="1.10.472.80">
    <property type="entry name" value="Ypt/Rab-GAP domain of gyp1p, domain 3"/>
    <property type="match status" value="1"/>
</dbReference>
<feature type="compositionally biased region" description="Basic residues" evidence="1">
    <location>
        <begin position="70"/>
        <end position="82"/>
    </location>
</feature>
<evidence type="ECO:0000313" key="3">
    <source>
        <dbReference type="EMBL" id="GJJ76727.1"/>
    </source>
</evidence>
<dbReference type="Pfam" id="PF00566">
    <property type="entry name" value="RabGAP-TBC"/>
    <property type="match status" value="1"/>
</dbReference>
<dbReference type="OrthoDB" id="27140at2759"/>
<keyword evidence="4" id="KW-1185">Reference proteome</keyword>
<evidence type="ECO:0000259" key="2">
    <source>
        <dbReference type="PROSITE" id="PS50086"/>
    </source>
</evidence>
<dbReference type="Gene3D" id="1.10.8.270">
    <property type="entry name" value="putative rabgap domain of human tbc1 domain family member 14 like domains"/>
    <property type="match status" value="1"/>
</dbReference>
<feature type="region of interest" description="Disordered" evidence="1">
    <location>
        <begin position="18"/>
        <end position="101"/>
    </location>
</feature>
<name>A0A9P3HI37_9FUNG</name>
<dbReference type="AlphaFoldDB" id="A0A9P3HI37"/>
<dbReference type="InterPro" id="IPR000195">
    <property type="entry name" value="Rab-GAP-TBC_dom"/>
</dbReference>
<accession>A0A9P3HI37</accession>
<evidence type="ECO:0000313" key="4">
    <source>
        <dbReference type="Proteomes" id="UP000827284"/>
    </source>
</evidence>
<reference evidence="3" key="1">
    <citation type="submission" date="2021-11" db="EMBL/GenBank/DDBJ databases">
        <authorList>
            <person name="Herlambang A."/>
            <person name="Guo Y."/>
            <person name="Takashima Y."/>
            <person name="Nishizawa T."/>
        </authorList>
    </citation>
    <scope>NUCLEOTIDE SEQUENCE</scope>
    <source>
        <strain evidence="3">E1425</strain>
    </source>
</reference>
<dbReference type="SUPFAM" id="SSF47923">
    <property type="entry name" value="Ypt/Rab-GAP domain of gyp1p"/>
    <property type="match status" value="2"/>
</dbReference>
<dbReference type="PANTHER" id="PTHR22957">
    <property type="entry name" value="TBC1 DOMAIN FAMILY MEMBER GTPASE-ACTIVATING PROTEIN"/>
    <property type="match status" value="1"/>
</dbReference>
<feature type="compositionally biased region" description="Low complexity" evidence="1">
    <location>
        <begin position="18"/>
        <end position="30"/>
    </location>
</feature>
<feature type="domain" description="Rab-GAP TBC" evidence="2">
    <location>
        <begin position="134"/>
        <end position="324"/>
    </location>
</feature>
<proteinExistence type="predicted"/>
<protein>
    <recommendedName>
        <fullName evidence="2">Rab-GAP TBC domain-containing protein</fullName>
    </recommendedName>
</protein>
<dbReference type="EMBL" id="BQFW01000012">
    <property type="protein sequence ID" value="GJJ76727.1"/>
    <property type="molecule type" value="Genomic_DNA"/>
</dbReference>
<dbReference type="GO" id="GO:0005096">
    <property type="term" value="F:GTPase activator activity"/>
    <property type="evidence" value="ECO:0007669"/>
    <property type="project" value="TreeGrafter"/>
</dbReference>
<dbReference type="PANTHER" id="PTHR22957:SF268">
    <property type="entry name" value="ANKYRIN REPEAT-CONTAINING PROTEIN"/>
    <property type="match status" value="1"/>
</dbReference>
<organism evidence="3 4">
    <name type="scientific">Entomortierella parvispora</name>
    <dbReference type="NCBI Taxonomy" id="205924"/>
    <lineage>
        <taxon>Eukaryota</taxon>
        <taxon>Fungi</taxon>
        <taxon>Fungi incertae sedis</taxon>
        <taxon>Mucoromycota</taxon>
        <taxon>Mortierellomycotina</taxon>
        <taxon>Mortierellomycetes</taxon>
        <taxon>Mortierellales</taxon>
        <taxon>Mortierellaceae</taxon>
        <taxon>Entomortierella</taxon>
    </lineage>
</organism>
<dbReference type="PROSITE" id="PS50086">
    <property type="entry name" value="TBC_RABGAP"/>
    <property type="match status" value="1"/>
</dbReference>
<sequence length="391" mass="45104">MLLSAMQGPYLATVQQHQLPPHQQQGGHHPQTSRHYHTSPIHSSNIIDPAQTLVSSPNSSTSSSPTTSYHHQHFQLHHHHHSGSGSGSGSDSNSNRRQYRQDQEGAITVEEYEDVLNAEVWVEVAKLREYARHGVPRQVRGEVWLYLLGIQDANRAKEVSTQKQRSQEYEMLDKEPNESAKKVRGEVSRYLRKTSIESSRDIPRLFEEVISAYCNQNHEVEYYPGMVSLCAPFVYSIKRECEAYLCFERIMTVLADHQSAESINESVAKFMTLFHTCIPDLYSYFEEEEVDIKEWAASALQFLLSRELPLENTMRLWDTYFAIPNGGWVDLHPFFCLAVLKHLKEGFEDLEQSEIRTTLMRLPLLDMDQIINEAFNIRHELLERQISDDSL</sequence>